<dbReference type="GO" id="GO:0000213">
    <property type="term" value="F:tRNA-intron lyase activity"/>
    <property type="evidence" value="ECO:0007669"/>
    <property type="project" value="TreeGrafter"/>
</dbReference>
<evidence type="ECO:0000259" key="4">
    <source>
        <dbReference type="Pfam" id="PF09631"/>
    </source>
</evidence>
<dbReference type="PANTHER" id="PTHR28518:SF1">
    <property type="entry name" value="TRNA-SPLICING ENDONUCLEASE SUBUNIT SEN15"/>
    <property type="match status" value="1"/>
</dbReference>
<feature type="region of interest" description="Disordered" evidence="3">
    <location>
        <begin position="1"/>
        <end position="31"/>
    </location>
</feature>
<organism evidence="5 6">
    <name type="scientific">Lecanosticta acicola</name>
    <dbReference type="NCBI Taxonomy" id="111012"/>
    <lineage>
        <taxon>Eukaryota</taxon>
        <taxon>Fungi</taxon>
        <taxon>Dikarya</taxon>
        <taxon>Ascomycota</taxon>
        <taxon>Pezizomycotina</taxon>
        <taxon>Dothideomycetes</taxon>
        <taxon>Dothideomycetidae</taxon>
        <taxon>Mycosphaerellales</taxon>
        <taxon>Mycosphaerellaceae</taxon>
        <taxon>Lecanosticta</taxon>
    </lineage>
</organism>
<evidence type="ECO:0000313" key="6">
    <source>
        <dbReference type="Proteomes" id="UP001296104"/>
    </source>
</evidence>
<dbReference type="InterPro" id="IPR036167">
    <property type="entry name" value="tRNA_intron_Endo_cat-like_sf"/>
</dbReference>
<dbReference type="EMBL" id="CAVMBE010000049">
    <property type="protein sequence ID" value="CAK4031507.1"/>
    <property type="molecule type" value="Genomic_DNA"/>
</dbReference>
<accession>A0AAI9ECM3</accession>
<dbReference type="InterPro" id="IPR018593">
    <property type="entry name" value="tRNA-endonuc_su_Sen15"/>
</dbReference>
<proteinExistence type="inferred from homology"/>
<dbReference type="GO" id="GO:0000214">
    <property type="term" value="C:tRNA-intron endonuclease complex"/>
    <property type="evidence" value="ECO:0007669"/>
    <property type="project" value="InterPro"/>
</dbReference>
<protein>
    <submittedName>
        <fullName evidence="5">tRNA-splicing endonuclease subunit tsp-1</fullName>
    </submittedName>
</protein>
<gene>
    <name evidence="5" type="ORF">LECACI_7A006665</name>
</gene>
<dbReference type="FunFam" id="3.40.1350.10:FF:000012">
    <property type="entry name" value="Probable tRNA-splicing endonuclease subunit sen-15"/>
    <property type="match status" value="1"/>
</dbReference>
<evidence type="ECO:0000256" key="3">
    <source>
        <dbReference type="SAM" id="MobiDB-lite"/>
    </source>
</evidence>
<feature type="domain" description="tRNA-splicing endonuclease subunit Sen15" evidence="4">
    <location>
        <begin position="161"/>
        <end position="191"/>
    </location>
</feature>
<dbReference type="AlphaFoldDB" id="A0AAI9ECM3"/>
<feature type="compositionally biased region" description="Polar residues" evidence="3">
    <location>
        <begin position="7"/>
        <end position="20"/>
    </location>
</feature>
<keyword evidence="5" id="KW-0255">Endonuclease</keyword>
<evidence type="ECO:0000256" key="2">
    <source>
        <dbReference type="ARBA" id="ARBA00022694"/>
    </source>
</evidence>
<dbReference type="GO" id="GO:0003676">
    <property type="term" value="F:nucleic acid binding"/>
    <property type="evidence" value="ECO:0007669"/>
    <property type="project" value="InterPro"/>
</dbReference>
<feature type="region of interest" description="Disordered" evidence="3">
    <location>
        <begin position="128"/>
        <end position="154"/>
    </location>
</feature>
<dbReference type="GO" id="GO:0000379">
    <property type="term" value="P:tRNA-type intron splice site recognition and cleavage"/>
    <property type="evidence" value="ECO:0007669"/>
    <property type="project" value="InterPro"/>
</dbReference>
<dbReference type="PANTHER" id="PTHR28518">
    <property type="entry name" value="TRNA-SPLICING ENDONUCLEASE SUBUNIT SEN15"/>
    <property type="match status" value="1"/>
</dbReference>
<comment type="similarity">
    <text evidence="1">Belongs to the SEN15 family.</text>
</comment>
<keyword evidence="5" id="KW-0378">Hydrolase</keyword>
<keyword evidence="2" id="KW-0819">tRNA processing</keyword>
<dbReference type="Gene3D" id="3.40.1350.10">
    <property type="match status" value="1"/>
</dbReference>
<dbReference type="SUPFAM" id="SSF53032">
    <property type="entry name" value="tRNA-intron endonuclease catalytic domain-like"/>
    <property type="match status" value="1"/>
</dbReference>
<evidence type="ECO:0000256" key="1">
    <source>
        <dbReference type="ARBA" id="ARBA00006091"/>
    </source>
</evidence>
<keyword evidence="6" id="KW-1185">Reference proteome</keyword>
<dbReference type="InterPro" id="IPR042777">
    <property type="entry name" value="Sen15_fungi"/>
</dbReference>
<dbReference type="InterPro" id="IPR011856">
    <property type="entry name" value="tRNA_endonuc-like_dom_sf"/>
</dbReference>
<keyword evidence="5" id="KW-0540">Nuclease</keyword>
<comment type="caution">
    <text evidence="5">The sequence shown here is derived from an EMBL/GenBank/DDBJ whole genome shotgun (WGS) entry which is preliminary data.</text>
</comment>
<evidence type="ECO:0000313" key="5">
    <source>
        <dbReference type="EMBL" id="CAK4031507.1"/>
    </source>
</evidence>
<reference evidence="5" key="1">
    <citation type="submission" date="2023-11" db="EMBL/GenBank/DDBJ databases">
        <authorList>
            <person name="Alioto T."/>
            <person name="Alioto T."/>
            <person name="Gomez Garrido J."/>
        </authorList>
    </citation>
    <scope>NUCLEOTIDE SEQUENCE</scope>
</reference>
<dbReference type="Pfam" id="PF09631">
    <property type="entry name" value="Sen15"/>
    <property type="match status" value="2"/>
</dbReference>
<name>A0AAI9ECM3_9PEZI</name>
<dbReference type="Proteomes" id="UP001296104">
    <property type="component" value="Unassembled WGS sequence"/>
</dbReference>
<feature type="domain" description="tRNA-splicing endonuclease subunit Sen15" evidence="4">
    <location>
        <begin position="40"/>
        <end position="131"/>
    </location>
</feature>
<sequence length="191" mass="21715">MTVPHPTKNQSPSALQTFLTNHPPPKSSQHPTDLHHLALQIAHNLHYQHLWTSVRIHRSATHPRPLLSGVPPSRLYIHPDEQIQLLQQQKDHGKTGMPQLEAQREWVLPSHLREKWSLRRLGEVFDSIGHAPRDGEGDEVLEGEGKGKGGSGELSRWRLEMPKRLLLATLDDDSTVVYYIVHDGIVKPRQN</sequence>